<name>A0ABM1MQ20_NICVS</name>
<feature type="transmembrane region" description="Helical" evidence="1">
    <location>
        <begin position="116"/>
        <end position="145"/>
    </location>
</feature>
<evidence type="ECO:0000256" key="1">
    <source>
        <dbReference type="SAM" id="Phobius"/>
    </source>
</evidence>
<dbReference type="InterPro" id="IPR014710">
    <property type="entry name" value="RmlC-like_jellyroll"/>
</dbReference>
<dbReference type="SUPFAM" id="SSF51206">
    <property type="entry name" value="cAMP-binding domain-like"/>
    <property type="match status" value="1"/>
</dbReference>
<reference evidence="4" key="1">
    <citation type="submission" date="2025-08" db="UniProtKB">
        <authorList>
            <consortium name="RefSeq"/>
        </authorList>
    </citation>
    <scope>IDENTIFICATION</scope>
    <source>
        <tissue evidence="4">Whole Larva</tissue>
    </source>
</reference>
<evidence type="ECO:0000313" key="4">
    <source>
        <dbReference type="RefSeq" id="XP_017776670.1"/>
    </source>
</evidence>
<keyword evidence="1" id="KW-1133">Transmembrane helix</keyword>
<dbReference type="RefSeq" id="XP_017776670.1">
    <property type="nucleotide sequence ID" value="XM_017921181.1"/>
</dbReference>
<dbReference type="GeneID" id="108562759"/>
<proteinExistence type="predicted"/>
<keyword evidence="1" id="KW-0812">Transmembrane</keyword>
<feature type="transmembrane region" description="Helical" evidence="1">
    <location>
        <begin position="72"/>
        <end position="96"/>
    </location>
</feature>
<dbReference type="Proteomes" id="UP000695000">
    <property type="component" value="Unplaced"/>
</dbReference>
<keyword evidence="1" id="KW-0472">Membrane</keyword>
<sequence length="561" mass="66295">MSYKSVGVHRCSLRKNSDSGLSKLSPRSNALSKLWRHLRKYFLPSYAHYETKYHFKSNVSLKMEKIRMAKNFPSYVIHPFSILNICRETMMLLVWFDRYFINIYMMCFLFTNNKEMGLFISIISIACDLGYFVHICMMFITGFTLDKHIYLEPRNIAGKYIFSYFIIDFIDFFPTKSICKLINPNMMELQDAKLALIHFVSLLRLKTFCQYFRHTLYLLKVPKKMHRLLIFVELIFMMVHWFACLIYGVPKFLYSQYDTDKIPHSYMAKVQFMKRNTLEKYIFCIHKVMCHFYKSGRGIYGTILIEEAIIYTFVLVIANAFHIYITIYILEWFKMMCNPENKFAIKLAQLNDYLTMKNCNVHLKYRIMLHYHHKFQSKYFQEEKILNGLSEHLQHELFLHNCVHIISHVNMFKGLPKHIVGHVIAVLQPEIYLPNDMIYKNGDVADCMYFISYGLTASYTAAGNEIMHSEDGDLIGCIGFNMGVHNQTAVAIDLTETFKWHKKDILASTSLYPELMSRILKIAEEVQQKSDNVDYNPDRDENYLKLVGKRRVVEDLIKRPT</sequence>
<evidence type="ECO:0000313" key="3">
    <source>
        <dbReference type="Proteomes" id="UP000695000"/>
    </source>
</evidence>
<evidence type="ECO:0000259" key="2">
    <source>
        <dbReference type="PROSITE" id="PS50042"/>
    </source>
</evidence>
<feature type="transmembrane region" description="Helical" evidence="1">
    <location>
        <begin position="228"/>
        <end position="249"/>
    </location>
</feature>
<dbReference type="InterPro" id="IPR051413">
    <property type="entry name" value="K/Na_HCN_channel"/>
</dbReference>
<dbReference type="InterPro" id="IPR000595">
    <property type="entry name" value="cNMP-bd_dom"/>
</dbReference>
<gene>
    <name evidence="4" type="primary">LOC108562759</name>
</gene>
<dbReference type="PANTHER" id="PTHR45689:SF14">
    <property type="entry name" value="CYCLIC NUCLEOTIDE-GATED CATION CHANNEL SUBUNIT A-LIKE PROTEIN"/>
    <property type="match status" value="1"/>
</dbReference>
<feature type="domain" description="Cyclic nucleotide-binding" evidence="2">
    <location>
        <begin position="411"/>
        <end position="480"/>
    </location>
</feature>
<dbReference type="InterPro" id="IPR018490">
    <property type="entry name" value="cNMP-bd_dom_sf"/>
</dbReference>
<dbReference type="PROSITE" id="PS50042">
    <property type="entry name" value="CNMP_BINDING_3"/>
    <property type="match status" value="1"/>
</dbReference>
<dbReference type="PANTHER" id="PTHR45689">
    <property type="entry name" value="I[[H]] CHANNEL, ISOFORM E"/>
    <property type="match status" value="1"/>
</dbReference>
<dbReference type="Gene3D" id="1.10.287.630">
    <property type="entry name" value="Helix hairpin bin"/>
    <property type="match status" value="1"/>
</dbReference>
<dbReference type="CDD" id="cd00038">
    <property type="entry name" value="CAP_ED"/>
    <property type="match status" value="1"/>
</dbReference>
<protein>
    <submittedName>
        <fullName evidence="4">Potassium/sodium hyperpolarization-activated cyclic nucleotide-gated channel 1-like</fullName>
    </submittedName>
</protein>
<keyword evidence="3" id="KW-1185">Reference proteome</keyword>
<dbReference type="Gene3D" id="2.60.120.10">
    <property type="entry name" value="Jelly Rolls"/>
    <property type="match status" value="1"/>
</dbReference>
<feature type="transmembrane region" description="Helical" evidence="1">
    <location>
        <begin position="308"/>
        <end position="330"/>
    </location>
</feature>
<accession>A0ABM1MQ20</accession>
<organism evidence="3 4">
    <name type="scientific">Nicrophorus vespilloides</name>
    <name type="common">Boreal carrion beetle</name>
    <dbReference type="NCBI Taxonomy" id="110193"/>
    <lineage>
        <taxon>Eukaryota</taxon>
        <taxon>Metazoa</taxon>
        <taxon>Ecdysozoa</taxon>
        <taxon>Arthropoda</taxon>
        <taxon>Hexapoda</taxon>
        <taxon>Insecta</taxon>
        <taxon>Pterygota</taxon>
        <taxon>Neoptera</taxon>
        <taxon>Endopterygota</taxon>
        <taxon>Coleoptera</taxon>
        <taxon>Polyphaga</taxon>
        <taxon>Staphyliniformia</taxon>
        <taxon>Silphidae</taxon>
        <taxon>Nicrophorinae</taxon>
        <taxon>Nicrophorus</taxon>
    </lineage>
</organism>